<protein>
    <submittedName>
        <fullName evidence="2">Uncharacterized protein</fullName>
    </submittedName>
</protein>
<feature type="compositionally biased region" description="Polar residues" evidence="1">
    <location>
        <begin position="1"/>
        <end position="11"/>
    </location>
</feature>
<sequence>MVATQTSSVIEQNHDTDSNSSSIETLLLRVLERPPAGSDGYQADHEENSSDGMDTKSLESRCTNNSEVDLELLLNALDSASQILPQDESSHPSTASLQ</sequence>
<dbReference type="Proteomes" id="UP000736787">
    <property type="component" value="Unassembled WGS sequence"/>
</dbReference>
<accession>A0A8T1L6L8</accession>
<evidence type="ECO:0000313" key="2">
    <source>
        <dbReference type="EMBL" id="KAG2948296.1"/>
    </source>
</evidence>
<dbReference type="EMBL" id="RCMK01000113">
    <property type="protein sequence ID" value="KAG2948296.1"/>
    <property type="molecule type" value="Genomic_DNA"/>
</dbReference>
<proteinExistence type="predicted"/>
<evidence type="ECO:0000313" key="3">
    <source>
        <dbReference type="Proteomes" id="UP000736787"/>
    </source>
</evidence>
<gene>
    <name evidence="2" type="ORF">PC117_g6109</name>
</gene>
<feature type="region of interest" description="Disordered" evidence="1">
    <location>
        <begin position="1"/>
        <end position="64"/>
    </location>
</feature>
<comment type="caution">
    <text evidence="2">The sequence shown here is derived from an EMBL/GenBank/DDBJ whole genome shotgun (WGS) entry which is preliminary data.</text>
</comment>
<evidence type="ECO:0000256" key="1">
    <source>
        <dbReference type="SAM" id="MobiDB-lite"/>
    </source>
</evidence>
<name>A0A8T1L6L8_9STRA</name>
<feature type="compositionally biased region" description="Basic and acidic residues" evidence="1">
    <location>
        <begin position="42"/>
        <end position="59"/>
    </location>
</feature>
<dbReference type="AlphaFoldDB" id="A0A8T1L6L8"/>
<reference evidence="2" key="1">
    <citation type="submission" date="2018-10" db="EMBL/GenBank/DDBJ databases">
        <title>Effector identification in a new, highly contiguous assembly of the strawberry crown rot pathogen Phytophthora cactorum.</title>
        <authorList>
            <person name="Armitage A.D."/>
            <person name="Nellist C.F."/>
            <person name="Bates H."/>
            <person name="Vickerstaff R.J."/>
            <person name="Harrison R.J."/>
        </authorList>
    </citation>
    <scope>NUCLEOTIDE SEQUENCE</scope>
    <source>
        <strain evidence="2">4040</strain>
    </source>
</reference>
<organism evidence="2 3">
    <name type="scientific">Phytophthora cactorum</name>
    <dbReference type="NCBI Taxonomy" id="29920"/>
    <lineage>
        <taxon>Eukaryota</taxon>
        <taxon>Sar</taxon>
        <taxon>Stramenopiles</taxon>
        <taxon>Oomycota</taxon>
        <taxon>Peronosporomycetes</taxon>
        <taxon>Peronosporales</taxon>
        <taxon>Peronosporaceae</taxon>
        <taxon>Phytophthora</taxon>
    </lineage>
</organism>